<dbReference type="PANTHER" id="PTHR46148:SF59">
    <property type="entry name" value="NUCLEOTIDYLTRANSFERASE, RIBONUCLEASE H"/>
    <property type="match status" value="1"/>
</dbReference>
<dbReference type="EMBL" id="BKCJ010006931">
    <property type="protein sequence ID" value="GEU74674.1"/>
    <property type="molecule type" value="Genomic_DNA"/>
</dbReference>
<proteinExistence type="predicted"/>
<evidence type="ECO:0000313" key="2">
    <source>
        <dbReference type="EMBL" id="GEU74674.1"/>
    </source>
</evidence>
<accession>A0A6L2MQN5</accession>
<name>A0A6L2MQN5_TANCI</name>
<gene>
    <name evidence="2" type="ORF">Tci_046652</name>
</gene>
<feature type="region of interest" description="Disordered" evidence="1">
    <location>
        <begin position="1"/>
        <end position="28"/>
    </location>
</feature>
<organism evidence="2">
    <name type="scientific">Tanacetum cinerariifolium</name>
    <name type="common">Dalmatian daisy</name>
    <name type="synonym">Chrysanthemum cinerariifolium</name>
    <dbReference type="NCBI Taxonomy" id="118510"/>
    <lineage>
        <taxon>Eukaryota</taxon>
        <taxon>Viridiplantae</taxon>
        <taxon>Streptophyta</taxon>
        <taxon>Embryophyta</taxon>
        <taxon>Tracheophyta</taxon>
        <taxon>Spermatophyta</taxon>
        <taxon>Magnoliopsida</taxon>
        <taxon>eudicotyledons</taxon>
        <taxon>Gunneridae</taxon>
        <taxon>Pentapetalae</taxon>
        <taxon>asterids</taxon>
        <taxon>campanulids</taxon>
        <taxon>Asterales</taxon>
        <taxon>Asteraceae</taxon>
        <taxon>Asteroideae</taxon>
        <taxon>Anthemideae</taxon>
        <taxon>Anthemidinae</taxon>
        <taxon>Tanacetum</taxon>
    </lineage>
</organism>
<comment type="caution">
    <text evidence="2">The sequence shown here is derived from an EMBL/GenBank/DDBJ whole genome shotgun (WGS) entry which is preliminary data.</text>
</comment>
<evidence type="ECO:0008006" key="3">
    <source>
        <dbReference type="Google" id="ProtNLM"/>
    </source>
</evidence>
<sequence length="474" mass="53866">MSEPSPSHLNDDKKDKSKNTDGENDLEAHYINAKPLGKPLRRKEKDPGSFTLPCFINNMCFNKALADLGAIDYIRRILRFGIQRIVTCTVVFLIVCLYCRGEAPKSLGSGAVPLVAGSKGKQPMASWINNMEDHSSTSGWIFLLGGGLEGYYRRFIANSSKVAKPFASLMQNIRKDFDSEIRYHPRKANVVSDALSRKERVKPRRHCMEGNVGRPFGRLKLEKVVDLGPSWHKRQPTRAKVGDKVMLDVSSWKDVVHFGKKGMLAPRYEYWTDVNMHVPLEEIKVHKTLHFVEEPIEIFDREAKSLKRSSISIVKAYWDSKRVKSRDEISLRRGYCDKCALSRLCARLRQVAEHQVSFIVPVLICFLRMEMMQNHGNVPTQCYGLDRGYACSDSLLLTPLCCDDIHLVTPRVSALAGCDNLVIKESLVKTKQKGAILELKQRYLKNIILCNYTPYPTMKIRRISASSAQETRND</sequence>
<reference evidence="2" key="1">
    <citation type="journal article" date="2019" name="Sci. Rep.">
        <title>Draft genome of Tanacetum cinerariifolium, the natural source of mosquito coil.</title>
        <authorList>
            <person name="Yamashiro T."/>
            <person name="Shiraishi A."/>
            <person name="Satake H."/>
            <person name="Nakayama K."/>
        </authorList>
    </citation>
    <scope>NUCLEOTIDE SEQUENCE</scope>
</reference>
<dbReference type="AlphaFoldDB" id="A0A6L2MQN5"/>
<dbReference type="PANTHER" id="PTHR46148">
    <property type="entry name" value="CHROMO DOMAIN-CONTAINING PROTEIN"/>
    <property type="match status" value="1"/>
</dbReference>
<evidence type="ECO:0000256" key="1">
    <source>
        <dbReference type="SAM" id="MobiDB-lite"/>
    </source>
</evidence>
<feature type="compositionally biased region" description="Basic and acidic residues" evidence="1">
    <location>
        <begin position="9"/>
        <end position="21"/>
    </location>
</feature>
<protein>
    <recommendedName>
        <fullName evidence="3">Reverse transcriptase domain-containing protein</fullName>
    </recommendedName>
</protein>